<keyword evidence="3" id="KW-1185">Reference proteome</keyword>
<feature type="coiled-coil region" evidence="1">
    <location>
        <begin position="21"/>
        <end position="48"/>
    </location>
</feature>
<keyword evidence="1" id="KW-0175">Coiled coil</keyword>
<reference evidence="3" key="1">
    <citation type="journal article" date="2023" name="Mol. Phylogenet. Evol.">
        <title>Genome-scale phylogeny and comparative genomics of the fungal order Sordariales.</title>
        <authorList>
            <person name="Hensen N."/>
            <person name="Bonometti L."/>
            <person name="Westerberg I."/>
            <person name="Brannstrom I.O."/>
            <person name="Guillou S."/>
            <person name="Cros-Aarteil S."/>
            <person name="Calhoun S."/>
            <person name="Haridas S."/>
            <person name="Kuo A."/>
            <person name="Mondo S."/>
            <person name="Pangilinan J."/>
            <person name="Riley R."/>
            <person name="LaButti K."/>
            <person name="Andreopoulos B."/>
            <person name="Lipzen A."/>
            <person name="Chen C."/>
            <person name="Yan M."/>
            <person name="Daum C."/>
            <person name="Ng V."/>
            <person name="Clum A."/>
            <person name="Steindorff A."/>
            <person name="Ohm R.A."/>
            <person name="Martin F."/>
            <person name="Silar P."/>
            <person name="Natvig D.O."/>
            <person name="Lalanne C."/>
            <person name="Gautier V."/>
            <person name="Ament-Velasquez S.L."/>
            <person name="Kruys A."/>
            <person name="Hutchinson M.I."/>
            <person name="Powell A.J."/>
            <person name="Barry K."/>
            <person name="Miller A.N."/>
            <person name="Grigoriev I.V."/>
            <person name="Debuchy R."/>
            <person name="Gladieux P."/>
            <person name="Hiltunen Thoren M."/>
            <person name="Johannesson H."/>
        </authorList>
    </citation>
    <scope>NUCLEOTIDE SEQUENCE [LARGE SCALE GENOMIC DNA]</scope>
    <source>
        <strain evidence="3">CBS 340.73</strain>
    </source>
</reference>
<accession>A0AAN6MXX9</accession>
<evidence type="ECO:0000313" key="2">
    <source>
        <dbReference type="EMBL" id="KAK3935394.1"/>
    </source>
</evidence>
<comment type="caution">
    <text evidence="2">The sequence shown here is derived from an EMBL/GenBank/DDBJ whole genome shotgun (WGS) entry which is preliminary data.</text>
</comment>
<dbReference type="Proteomes" id="UP001303473">
    <property type="component" value="Unassembled WGS sequence"/>
</dbReference>
<evidence type="ECO:0000256" key="1">
    <source>
        <dbReference type="SAM" id="Coils"/>
    </source>
</evidence>
<name>A0AAN6MXX9_9PEZI</name>
<sequence>MLRDEYVDLRNHQDKQLNFEFHSVRDSIDRVKQELKEFKEDVREFKEDVRAQFAKVDTQFAKVDTQFAELRVETLRLGAYVRNSGLKNPTMRISPLPIYRLDQGIVTPECFPKHWKEFCSLRNPSTPSTRHMLIYLARFYEIPLNGAAESEDESSEDEIDIDDPGRVVESLEDMLGLNEDKFTKF</sequence>
<dbReference type="AlphaFoldDB" id="A0AAN6MXX9"/>
<gene>
    <name evidence="2" type="ORF">QBC46DRAFT_271856</name>
</gene>
<dbReference type="EMBL" id="MU853925">
    <property type="protein sequence ID" value="KAK3935394.1"/>
    <property type="molecule type" value="Genomic_DNA"/>
</dbReference>
<proteinExistence type="predicted"/>
<organism evidence="2 3">
    <name type="scientific">Diplogelasinospora grovesii</name>
    <dbReference type="NCBI Taxonomy" id="303347"/>
    <lineage>
        <taxon>Eukaryota</taxon>
        <taxon>Fungi</taxon>
        <taxon>Dikarya</taxon>
        <taxon>Ascomycota</taxon>
        <taxon>Pezizomycotina</taxon>
        <taxon>Sordariomycetes</taxon>
        <taxon>Sordariomycetidae</taxon>
        <taxon>Sordariales</taxon>
        <taxon>Diplogelasinosporaceae</taxon>
        <taxon>Diplogelasinospora</taxon>
    </lineage>
</organism>
<evidence type="ECO:0000313" key="3">
    <source>
        <dbReference type="Proteomes" id="UP001303473"/>
    </source>
</evidence>
<protein>
    <submittedName>
        <fullName evidence="2">Uncharacterized protein</fullName>
    </submittedName>
</protein>